<sequence>MLRASLLIRKRNQKSRGFFSVGEQDLLLNYELLKSYLVHVVTSKGVPVLSDHKVAFMHISSTYSLHPDVRTKRGGKAEVKEWAHVEAWKLRSTAAMPWYRPMKSMTMLPSVMMTCPVRSMIWGIMMLHPMPVKVRGPNLR</sequence>
<proteinExistence type="predicted"/>
<dbReference type="Proteomes" id="UP000186817">
    <property type="component" value="Unassembled WGS sequence"/>
</dbReference>
<evidence type="ECO:0000313" key="2">
    <source>
        <dbReference type="Proteomes" id="UP000186817"/>
    </source>
</evidence>
<dbReference type="AlphaFoldDB" id="A0A1Q9CRS5"/>
<protein>
    <submittedName>
        <fullName evidence="1">Uncharacterized protein</fullName>
    </submittedName>
</protein>
<gene>
    <name evidence="1" type="ORF">AK812_SmicGene33375</name>
</gene>
<keyword evidence="2" id="KW-1185">Reference proteome</keyword>
<organism evidence="1 2">
    <name type="scientific">Symbiodinium microadriaticum</name>
    <name type="common">Dinoflagellate</name>
    <name type="synonym">Zooxanthella microadriatica</name>
    <dbReference type="NCBI Taxonomy" id="2951"/>
    <lineage>
        <taxon>Eukaryota</taxon>
        <taxon>Sar</taxon>
        <taxon>Alveolata</taxon>
        <taxon>Dinophyceae</taxon>
        <taxon>Suessiales</taxon>
        <taxon>Symbiodiniaceae</taxon>
        <taxon>Symbiodinium</taxon>
    </lineage>
</organism>
<evidence type="ECO:0000313" key="1">
    <source>
        <dbReference type="EMBL" id="OLP85612.1"/>
    </source>
</evidence>
<reference evidence="1 2" key="1">
    <citation type="submission" date="2016-02" db="EMBL/GenBank/DDBJ databases">
        <title>Genome analysis of coral dinoflagellate symbionts highlights evolutionary adaptations to a symbiotic lifestyle.</title>
        <authorList>
            <person name="Aranda M."/>
            <person name="Li Y."/>
            <person name="Liew Y.J."/>
            <person name="Baumgarten S."/>
            <person name="Simakov O."/>
            <person name="Wilson M."/>
            <person name="Piel J."/>
            <person name="Ashoor H."/>
            <person name="Bougouffa S."/>
            <person name="Bajic V.B."/>
            <person name="Ryu T."/>
            <person name="Ravasi T."/>
            <person name="Bayer T."/>
            <person name="Micklem G."/>
            <person name="Kim H."/>
            <person name="Bhak J."/>
            <person name="Lajeunesse T.C."/>
            <person name="Voolstra C.R."/>
        </authorList>
    </citation>
    <scope>NUCLEOTIDE SEQUENCE [LARGE SCALE GENOMIC DNA]</scope>
    <source>
        <strain evidence="1 2">CCMP2467</strain>
    </source>
</reference>
<accession>A0A1Q9CRS5</accession>
<name>A0A1Q9CRS5_SYMMI</name>
<dbReference type="EMBL" id="LSRX01000965">
    <property type="protein sequence ID" value="OLP85612.1"/>
    <property type="molecule type" value="Genomic_DNA"/>
</dbReference>
<comment type="caution">
    <text evidence="1">The sequence shown here is derived from an EMBL/GenBank/DDBJ whole genome shotgun (WGS) entry which is preliminary data.</text>
</comment>